<proteinExistence type="predicted"/>
<dbReference type="eggNOG" id="COG2885">
    <property type="taxonomic scope" value="Bacteria"/>
</dbReference>
<evidence type="ECO:0000313" key="2">
    <source>
        <dbReference type="EMBL" id="EGJ72096.1"/>
    </source>
</evidence>
<dbReference type="Proteomes" id="UP000018439">
    <property type="component" value="Chromosome"/>
</dbReference>
<dbReference type="AlphaFoldDB" id="F3ZS75"/>
<sequence>MRQKKFRFTLVVAIILLLPTIGVKAQNVAIKTNLLYDATATFNGGVEFTMGKKWTMDLSANYNPFTFSDNKKWKHWMVQPEARYWFCEKWNGHFFGVHANGGQYNVGNLNSSLKFLGVNLKKLKDNRYEGWFLGGGVSYGYSWMLSKHWNFEAEIGVGYAYFDYDKYKCEKCSDKLSEDKKSYVGPTKAALNLVYIF</sequence>
<gene>
    <name evidence="2" type="ORF">Bcop_1915</name>
</gene>
<dbReference type="HOGENOM" id="CLU_085002_2_0_10"/>
<keyword evidence="3" id="KW-1185">Reference proteome</keyword>
<evidence type="ECO:0008006" key="4">
    <source>
        <dbReference type="Google" id="ProtNLM"/>
    </source>
</evidence>
<feature type="signal peptide" evidence="1">
    <location>
        <begin position="1"/>
        <end position="25"/>
    </location>
</feature>
<dbReference type="InterPro" id="IPR036709">
    <property type="entry name" value="Autotransporte_beta_dom_sf"/>
</dbReference>
<dbReference type="InterPro" id="IPR021958">
    <property type="entry name" value="DUF3575"/>
</dbReference>
<evidence type="ECO:0000313" key="3">
    <source>
        <dbReference type="Proteomes" id="UP000018439"/>
    </source>
</evidence>
<name>F3ZS75_9BACE</name>
<protein>
    <recommendedName>
        <fullName evidence="4">DUF3575 domain-containing protein</fullName>
    </recommendedName>
</protein>
<reference evidence="2 3" key="1">
    <citation type="journal article" date="2011" name="Stand. Genomic Sci.">
        <title>Non-contiguous finished genome sequence of Bacteroides coprosuis type strain (PC139).</title>
        <authorList>
            <person name="Land M."/>
            <person name="Held B."/>
            <person name="Gronow S."/>
            <person name="Abt B."/>
            <person name="Lucas S."/>
            <person name="Del Rio T.G."/>
            <person name="Nolan M."/>
            <person name="Tice H."/>
            <person name="Cheng J.F."/>
            <person name="Pitluck S."/>
            <person name="Liolios K."/>
            <person name="Pagani I."/>
            <person name="Ivanova N."/>
            <person name="Mavromatis K."/>
            <person name="Mikhailova N."/>
            <person name="Pati A."/>
            <person name="Tapia R."/>
            <person name="Han C."/>
            <person name="Goodwin L."/>
            <person name="Chen A."/>
            <person name="Palaniappan K."/>
            <person name="Hauser L."/>
            <person name="Brambilla E.M."/>
            <person name="Rohde M."/>
            <person name="Goker M."/>
            <person name="Detter J.C."/>
            <person name="Woyke T."/>
            <person name="Bristow J."/>
            <person name="Eisen J.A."/>
            <person name="Markowitz V."/>
            <person name="Hugenholtz P."/>
            <person name="Kyrpides N.C."/>
            <person name="Klenk H.P."/>
            <person name="Lapidus A."/>
        </authorList>
    </citation>
    <scope>NUCLEOTIDE SEQUENCE</scope>
    <source>
        <strain evidence="2 3">DSM 18011</strain>
    </source>
</reference>
<feature type="chain" id="PRO_5003305466" description="DUF3575 domain-containing protein" evidence="1">
    <location>
        <begin position="26"/>
        <end position="197"/>
    </location>
</feature>
<keyword evidence="1" id="KW-0732">Signal</keyword>
<organism evidence="2 3">
    <name type="scientific">Bacteroides coprosuis DSM 18011</name>
    <dbReference type="NCBI Taxonomy" id="679937"/>
    <lineage>
        <taxon>Bacteria</taxon>
        <taxon>Pseudomonadati</taxon>
        <taxon>Bacteroidota</taxon>
        <taxon>Bacteroidia</taxon>
        <taxon>Bacteroidales</taxon>
        <taxon>Bacteroidaceae</taxon>
        <taxon>Bacteroides</taxon>
    </lineage>
</organism>
<dbReference type="OrthoDB" id="1060107at2"/>
<dbReference type="Gene3D" id="2.40.128.130">
    <property type="entry name" value="Autotransporter beta-domain"/>
    <property type="match status" value="1"/>
</dbReference>
<dbReference type="EMBL" id="CM001167">
    <property type="protein sequence ID" value="EGJ72096.1"/>
    <property type="molecule type" value="Genomic_DNA"/>
</dbReference>
<evidence type="ECO:0000256" key="1">
    <source>
        <dbReference type="SAM" id="SignalP"/>
    </source>
</evidence>
<dbReference type="STRING" id="679937.Bcop_1915"/>
<dbReference type="SUPFAM" id="SSF103515">
    <property type="entry name" value="Autotransporter"/>
    <property type="match status" value="1"/>
</dbReference>
<dbReference type="Pfam" id="PF12099">
    <property type="entry name" value="DUF3575"/>
    <property type="match status" value="1"/>
</dbReference>
<accession>F3ZS75</accession>